<dbReference type="InterPro" id="IPR005845">
    <property type="entry name" value="A-D-PHexomutase_a/b/a-II"/>
</dbReference>
<sequence>MRLFGTSGIRKVFDQELVDVVFKTSAAIGTRYRRVILGRDARTTSDLLRHVSAAGLSLSGAKVFDAGLVPTPTLAMSGRDFDCAVMVTASHNPPEYNGLKLLNPDGSAFSPLQQREIEEAVSRQSAPRVSWDEICESETYSGAIERHIEFIRDRFPKKYSLKVVVDCASGAASMITPSLLESIGCRVHAINSNPSGFPTHPVEPLKKNLTELKSTVLRVGADLGLAHDGDADRMMAVDDQGKYISGDKMLCLLAGHLEAKNIVTTIDASMAIDKQKFNVRRTRVGDNYVSEELKQGGDFGGEPCGAWIFPANTLCPDGIFAAACLVDIASKGNLSTFNRSFKSLPIMRGSHDLGNLGFEDLVTVLVSGLKPYSIDKTDGIKLVFPEGWVLVRPSGTEPKIRLTVEGIAEEWVSTRYSQVVDVIERALN</sequence>
<dbReference type="GO" id="GO:0000287">
    <property type="term" value="F:magnesium ion binding"/>
    <property type="evidence" value="ECO:0007669"/>
    <property type="project" value="InterPro"/>
</dbReference>
<dbReference type="PRINTS" id="PR00509">
    <property type="entry name" value="PGMPMM"/>
</dbReference>
<dbReference type="CDD" id="cd03087">
    <property type="entry name" value="PGM_like1"/>
    <property type="match status" value="1"/>
</dbReference>
<evidence type="ECO:0000313" key="13">
    <source>
        <dbReference type="Proteomes" id="UP000185934"/>
    </source>
</evidence>
<evidence type="ECO:0000259" key="10">
    <source>
        <dbReference type="Pfam" id="PF02879"/>
    </source>
</evidence>
<dbReference type="GO" id="GO:0005975">
    <property type="term" value="P:carbohydrate metabolic process"/>
    <property type="evidence" value="ECO:0007669"/>
    <property type="project" value="InterPro"/>
</dbReference>
<evidence type="ECO:0000256" key="3">
    <source>
        <dbReference type="ARBA" id="ARBA00022553"/>
    </source>
</evidence>
<dbReference type="EMBL" id="CP018258">
    <property type="protein sequence ID" value="APV44513.1"/>
    <property type="molecule type" value="Genomic_DNA"/>
</dbReference>
<dbReference type="PANTHER" id="PTHR43771">
    <property type="entry name" value="PHOSPHOMANNOMUTASE"/>
    <property type="match status" value="1"/>
</dbReference>
<gene>
    <name evidence="12" type="primary">glmM</name>
    <name evidence="12" type="ORF">Dform_01181</name>
</gene>
<dbReference type="PANTHER" id="PTHR43771:SF1">
    <property type="entry name" value="PHOSPHOMANNOMUTASE"/>
    <property type="match status" value="1"/>
</dbReference>
<keyword evidence="13" id="KW-1185">Reference proteome</keyword>
<reference evidence="13" key="1">
    <citation type="submission" date="2016-11" db="EMBL/GenBank/DDBJ databases">
        <title>Dehalogenimonas formicexedens sp. nov., a chlorinated alkane respiring bacterium isolated from contaminated groundwater.</title>
        <authorList>
            <person name="Key T.A."/>
            <person name="Bowman K.S."/>
            <person name="Lee I."/>
            <person name="Chun J."/>
            <person name="Albuquerque L."/>
            <person name="da Costa M.S."/>
            <person name="Rainey F.A."/>
            <person name="Moe W.M."/>
        </authorList>
    </citation>
    <scope>NUCLEOTIDE SEQUENCE [LARGE SCALE GENOMIC DNA]</scope>
    <source>
        <strain evidence="13">NSZ-14</strain>
    </source>
</reference>
<evidence type="ECO:0000313" key="12">
    <source>
        <dbReference type="EMBL" id="APV44513.1"/>
    </source>
</evidence>
<keyword evidence="6 12" id="KW-0413">Isomerase</keyword>
<dbReference type="Pfam" id="PF00408">
    <property type="entry name" value="PGM_PMM_IV"/>
    <property type="match status" value="1"/>
</dbReference>
<keyword evidence="4 7" id="KW-0479">Metal-binding</keyword>
<dbReference type="Pfam" id="PF02880">
    <property type="entry name" value="PGM_PMM_III"/>
    <property type="match status" value="1"/>
</dbReference>
<dbReference type="InterPro" id="IPR005846">
    <property type="entry name" value="A-D-PHexomutase_a/b/a-III"/>
</dbReference>
<evidence type="ECO:0000259" key="11">
    <source>
        <dbReference type="Pfam" id="PF02880"/>
    </source>
</evidence>
<dbReference type="Gene3D" id="3.40.120.10">
    <property type="entry name" value="Alpha-D-Glucose-1,6-Bisphosphate, subunit A, domain 3"/>
    <property type="match status" value="3"/>
</dbReference>
<comment type="similarity">
    <text evidence="2 7">Belongs to the phosphohexose mutase family.</text>
</comment>
<evidence type="ECO:0000256" key="2">
    <source>
        <dbReference type="ARBA" id="ARBA00010231"/>
    </source>
</evidence>
<dbReference type="GO" id="GO:0008966">
    <property type="term" value="F:phosphoglucosamine mutase activity"/>
    <property type="evidence" value="ECO:0007669"/>
    <property type="project" value="UniProtKB-EC"/>
</dbReference>
<evidence type="ECO:0000256" key="6">
    <source>
        <dbReference type="ARBA" id="ARBA00023235"/>
    </source>
</evidence>
<dbReference type="STRING" id="1839801.Dform_01181"/>
<evidence type="ECO:0000256" key="5">
    <source>
        <dbReference type="ARBA" id="ARBA00022842"/>
    </source>
</evidence>
<keyword evidence="5 7" id="KW-0460">Magnesium</keyword>
<evidence type="ECO:0000259" key="9">
    <source>
        <dbReference type="Pfam" id="PF02878"/>
    </source>
</evidence>
<dbReference type="Pfam" id="PF02878">
    <property type="entry name" value="PGM_PMM_I"/>
    <property type="match status" value="1"/>
</dbReference>
<evidence type="ECO:0000256" key="1">
    <source>
        <dbReference type="ARBA" id="ARBA00001946"/>
    </source>
</evidence>
<feature type="domain" description="Alpha-D-phosphohexomutase alpha/beta/alpha" evidence="9">
    <location>
        <begin position="2"/>
        <end position="125"/>
    </location>
</feature>
<organism evidence="12 13">
    <name type="scientific">Dehalogenimonas formicexedens</name>
    <dbReference type="NCBI Taxonomy" id="1839801"/>
    <lineage>
        <taxon>Bacteria</taxon>
        <taxon>Bacillati</taxon>
        <taxon>Chloroflexota</taxon>
        <taxon>Dehalococcoidia</taxon>
        <taxon>Dehalococcoidales</taxon>
        <taxon>Dehalococcoidaceae</taxon>
        <taxon>Dehalogenimonas</taxon>
    </lineage>
</organism>
<dbReference type="SUPFAM" id="SSF55957">
    <property type="entry name" value="Phosphoglucomutase, C-terminal domain"/>
    <property type="match status" value="1"/>
</dbReference>
<dbReference type="RefSeq" id="WP_076004186.1">
    <property type="nucleotide sequence ID" value="NZ_CP018258.1"/>
</dbReference>
<proteinExistence type="inferred from homology"/>
<dbReference type="OrthoDB" id="9806956at2"/>
<dbReference type="PROSITE" id="PS00710">
    <property type="entry name" value="PGM_PMM"/>
    <property type="match status" value="1"/>
</dbReference>
<dbReference type="InterPro" id="IPR016066">
    <property type="entry name" value="A-D-PHexomutase_CS"/>
</dbReference>
<dbReference type="InterPro" id="IPR016055">
    <property type="entry name" value="A-D-PHexomutase_a/b/a-I/II/III"/>
</dbReference>
<keyword evidence="3" id="KW-0597">Phosphoprotein</keyword>
<dbReference type="SUPFAM" id="SSF53738">
    <property type="entry name" value="Phosphoglucomutase, first 3 domains"/>
    <property type="match status" value="3"/>
</dbReference>
<dbReference type="EC" id="5.4.2.10" evidence="12"/>
<comment type="cofactor">
    <cofactor evidence="1">
        <name>Mg(2+)</name>
        <dbReference type="ChEBI" id="CHEBI:18420"/>
    </cofactor>
</comment>
<feature type="domain" description="Alpha-D-phosphohexomutase alpha/beta/alpha" evidence="11">
    <location>
        <begin position="246"/>
        <end position="333"/>
    </location>
</feature>
<evidence type="ECO:0000256" key="7">
    <source>
        <dbReference type="RuleBase" id="RU004326"/>
    </source>
</evidence>
<dbReference type="Pfam" id="PF02879">
    <property type="entry name" value="PGM_PMM_II"/>
    <property type="match status" value="1"/>
</dbReference>
<protein>
    <submittedName>
        <fullName evidence="12">Phosphoglucosamine mutase</fullName>
        <ecNumber evidence="12">5.4.2.10</ecNumber>
    </submittedName>
</protein>
<feature type="domain" description="Alpha-D-phosphohexomutase alpha/beta/alpha" evidence="10">
    <location>
        <begin position="146"/>
        <end position="241"/>
    </location>
</feature>
<accession>A0A1P8F7V7</accession>
<dbReference type="Gene3D" id="3.30.310.50">
    <property type="entry name" value="Alpha-D-phosphohexomutase, C-terminal domain"/>
    <property type="match status" value="1"/>
</dbReference>
<dbReference type="InterPro" id="IPR005843">
    <property type="entry name" value="A-D-PHexomutase_C"/>
</dbReference>
<feature type="domain" description="Alpha-D-phosphohexomutase C-terminal" evidence="8">
    <location>
        <begin position="376"/>
        <end position="412"/>
    </location>
</feature>
<name>A0A1P8F7V7_9CHLR</name>
<dbReference type="InterPro" id="IPR005841">
    <property type="entry name" value="Alpha-D-phosphohexomutase_SF"/>
</dbReference>
<dbReference type="InterPro" id="IPR036900">
    <property type="entry name" value="A-D-PHexomutase_C_sf"/>
</dbReference>
<dbReference type="AlphaFoldDB" id="A0A1P8F7V7"/>
<dbReference type="KEGG" id="dfo:Dform_01181"/>
<evidence type="ECO:0000256" key="4">
    <source>
        <dbReference type="ARBA" id="ARBA00022723"/>
    </source>
</evidence>
<dbReference type="InterPro" id="IPR005844">
    <property type="entry name" value="A-D-PHexomutase_a/b/a-I"/>
</dbReference>
<evidence type="ECO:0000259" key="8">
    <source>
        <dbReference type="Pfam" id="PF00408"/>
    </source>
</evidence>
<dbReference type="Proteomes" id="UP000185934">
    <property type="component" value="Chromosome"/>
</dbReference>
<dbReference type="InterPro" id="IPR024086">
    <property type="entry name" value="GlmM_arc-type"/>
</dbReference>